<evidence type="ECO:0000256" key="1">
    <source>
        <dbReference type="SAM" id="MobiDB-lite"/>
    </source>
</evidence>
<feature type="compositionally biased region" description="Basic and acidic residues" evidence="1">
    <location>
        <begin position="57"/>
        <end position="82"/>
    </location>
</feature>
<keyword evidence="3" id="KW-1185">Reference proteome</keyword>
<accession>A0A7I8BHV1</accession>
<feature type="region of interest" description="Disordered" evidence="1">
    <location>
        <begin position="1"/>
        <end position="99"/>
    </location>
</feature>
<dbReference type="AlphaFoldDB" id="A0A7I8BHV1"/>
<organism evidence="2 3">
    <name type="scientific">Paraburkholderia largidicola</name>
    <dbReference type="NCBI Taxonomy" id="3014751"/>
    <lineage>
        <taxon>Bacteria</taxon>
        <taxon>Pseudomonadati</taxon>
        <taxon>Pseudomonadota</taxon>
        <taxon>Betaproteobacteria</taxon>
        <taxon>Burkholderiales</taxon>
        <taxon>Burkholderiaceae</taxon>
        <taxon>Paraburkholderia</taxon>
    </lineage>
</organism>
<dbReference type="Proteomes" id="UP000510888">
    <property type="component" value="Chromosome 1"/>
</dbReference>
<name>A0A7I8BHV1_9BURK</name>
<reference evidence="2 3" key="1">
    <citation type="journal article" date="2020" name="Genes (Basel)">
        <title>Genomic Comparison of Insect Gut Symbionts from Divergent Burkholderia Subclades.</title>
        <authorList>
            <person name="Takeshita K."/>
            <person name="Kikuchi Y."/>
        </authorList>
    </citation>
    <scope>NUCLEOTIDE SEQUENCE [LARGE SCALE GENOMIC DNA]</scope>
    <source>
        <strain evidence="2 3">PGU16</strain>
    </source>
</reference>
<gene>
    <name evidence="2" type="ORF">PPGU16_12890</name>
</gene>
<evidence type="ECO:0000313" key="3">
    <source>
        <dbReference type="Proteomes" id="UP000510888"/>
    </source>
</evidence>
<proteinExistence type="predicted"/>
<protein>
    <submittedName>
        <fullName evidence="2">Uncharacterized protein</fullName>
    </submittedName>
</protein>
<dbReference type="KEGG" id="plad:PPGU16_12890"/>
<evidence type="ECO:0000313" key="2">
    <source>
        <dbReference type="EMBL" id="BCF88222.1"/>
    </source>
</evidence>
<dbReference type="EMBL" id="AP023174">
    <property type="protein sequence ID" value="BCF88222.1"/>
    <property type="molecule type" value="Genomic_DNA"/>
</dbReference>
<sequence length="110" mass="11814">MREGFGSNPGTVGDDEYGGRHQWAGNMSVKIRSNQTLPRGARCSGGWPENSSGATRYDTRRSVRLNGQKDPRAAGTKPREGHANPGGKPHAPFGAHFSSDCHILRVGTVE</sequence>